<dbReference type="Pfam" id="PF07679">
    <property type="entry name" value="I-set"/>
    <property type="match status" value="1"/>
</dbReference>
<gene>
    <name evidence="4" type="ORF">QR680_019088</name>
</gene>
<dbReference type="AlphaFoldDB" id="A0AA39LS33"/>
<reference evidence="4" key="1">
    <citation type="submission" date="2023-06" db="EMBL/GenBank/DDBJ databases">
        <title>Genomic analysis of the entomopathogenic nematode Steinernema hermaphroditum.</title>
        <authorList>
            <person name="Schwarz E.M."/>
            <person name="Heppert J.K."/>
            <person name="Baniya A."/>
            <person name="Schwartz H.T."/>
            <person name="Tan C.-H."/>
            <person name="Antoshechkin I."/>
            <person name="Sternberg P.W."/>
            <person name="Goodrich-Blair H."/>
            <person name="Dillman A.R."/>
        </authorList>
    </citation>
    <scope>NUCLEOTIDE SEQUENCE</scope>
    <source>
        <strain evidence="4">PS9179</strain>
        <tissue evidence="4">Whole animal</tissue>
    </source>
</reference>
<dbReference type="SUPFAM" id="SSF48726">
    <property type="entry name" value="Immunoglobulin"/>
    <property type="match status" value="1"/>
</dbReference>
<dbReference type="InterPro" id="IPR036179">
    <property type="entry name" value="Ig-like_dom_sf"/>
</dbReference>
<protein>
    <recommendedName>
        <fullName evidence="3">Ig-like domain-containing protein</fullName>
    </recommendedName>
</protein>
<dbReference type="InterPro" id="IPR013098">
    <property type="entry name" value="Ig_I-set"/>
</dbReference>
<keyword evidence="1" id="KW-0677">Repeat</keyword>
<keyword evidence="2" id="KW-0393">Immunoglobulin domain</keyword>
<dbReference type="PROSITE" id="PS50835">
    <property type="entry name" value="IG_LIKE"/>
    <property type="match status" value="1"/>
</dbReference>
<keyword evidence="5" id="KW-1185">Reference proteome</keyword>
<name>A0AA39LS33_9BILA</name>
<evidence type="ECO:0000259" key="3">
    <source>
        <dbReference type="PROSITE" id="PS50835"/>
    </source>
</evidence>
<organism evidence="4 5">
    <name type="scientific">Steinernema hermaphroditum</name>
    <dbReference type="NCBI Taxonomy" id="289476"/>
    <lineage>
        <taxon>Eukaryota</taxon>
        <taxon>Metazoa</taxon>
        <taxon>Ecdysozoa</taxon>
        <taxon>Nematoda</taxon>
        <taxon>Chromadorea</taxon>
        <taxon>Rhabditida</taxon>
        <taxon>Tylenchina</taxon>
        <taxon>Panagrolaimomorpha</taxon>
        <taxon>Strongyloidoidea</taxon>
        <taxon>Steinernematidae</taxon>
        <taxon>Steinernema</taxon>
    </lineage>
</organism>
<dbReference type="PANTHER" id="PTHR10075:SF14">
    <property type="entry name" value="CELL ADHESION MOLECULE DSCAM2-RELATED"/>
    <property type="match status" value="1"/>
</dbReference>
<evidence type="ECO:0000256" key="1">
    <source>
        <dbReference type="ARBA" id="ARBA00022737"/>
    </source>
</evidence>
<feature type="domain" description="Ig-like" evidence="3">
    <location>
        <begin position="114"/>
        <end position="222"/>
    </location>
</feature>
<accession>A0AA39LS33</accession>
<evidence type="ECO:0000313" key="4">
    <source>
        <dbReference type="EMBL" id="KAK0407224.1"/>
    </source>
</evidence>
<dbReference type="InterPro" id="IPR013783">
    <property type="entry name" value="Ig-like_fold"/>
</dbReference>
<dbReference type="EMBL" id="JAUCMV010000004">
    <property type="protein sequence ID" value="KAK0407224.1"/>
    <property type="molecule type" value="Genomic_DNA"/>
</dbReference>
<evidence type="ECO:0000256" key="2">
    <source>
        <dbReference type="ARBA" id="ARBA00023319"/>
    </source>
</evidence>
<comment type="caution">
    <text evidence="4">The sequence shown here is derived from an EMBL/GenBank/DDBJ whole genome shotgun (WGS) entry which is preliminary data.</text>
</comment>
<proteinExistence type="predicted"/>
<dbReference type="Gene3D" id="2.60.40.10">
    <property type="entry name" value="Immunoglobulins"/>
    <property type="match status" value="1"/>
</dbReference>
<dbReference type="InterPro" id="IPR007110">
    <property type="entry name" value="Ig-like_dom"/>
</dbReference>
<dbReference type="Proteomes" id="UP001175271">
    <property type="component" value="Unassembled WGS sequence"/>
</dbReference>
<sequence length="222" mass="24839">MDSSSSSPGSQPNAERPNVHNMTFHEIIARYKERYERTIYFYIKATHDDGSVTEITNLPMVARLNGQIIDFNTLDLQSVQIDERHLVEKKDSEGHHTVITKDSRLEDMGTYLCKGEETTLECTVVGKPGPEVVWKKDGVPVNVDQSCVNSNKDRKSHHTVVIKNAVNKTGTAETTAPLNFPKSGFERVEEGAVEPFFVEPLKPAQVTEGDTVILKCRVNKEP</sequence>
<dbReference type="PANTHER" id="PTHR10075">
    <property type="entry name" value="BASIGIN RELATED"/>
    <property type="match status" value="1"/>
</dbReference>
<evidence type="ECO:0000313" key="5">
    <source>
        <dbReference type="Proteomes" id="UP001175271"/>
    </source>
</evidence>